<feature type="transmembrane region" description="Helical" evidence="6">
    <location>
        <begin position="216"/>
        <end position="239"/>
    </location>
</feature>
<keyword evidence="3 6" id="KW-0812">Transmembrane</keyword>
<evidence type="ECO:0000256" key="6">
    <source>
        <dbReference type="SAM" id="Phobius"/>
    </source>
</evidence>
<dbReference type="EMBL" id="WTYN01000005">
    <property type="protein sequence ID" value="MXO64027.1"/>
    <property type="molecule type" value="Genomic_DNA"/>
</dbReference>
<comment type="subcellular location">
    <subcellularLocation>
        <location evidence="1">Cell membrane</location>
        <topology evidence="1">Multi-pass membrane protein</topology>
    </subcellularLocation>
</comment>
<feature type="transmembrane region" description="Helical" evidence="6">
    <location>
        <begin position="109"/>
        <end position="142"/>
    </location>
</feature>
<evidence type="ECO:0000256" key="3">
    <source>
        <dbReference type="ARBA" id="ARBA00022692"/>
    </source>
</evidence>
<dbReference type="Pfam" id="PF03706">
    <property type="entry name" value="LPG_synthase_TM"/>
    <property type="match status" value="1"/>
</dbReference>
<evidence type="ECO:0008006" key="9">
    <source>
        <dbReference type="Google" id="ProtNLM"/>
    </source>
</evidence>
<name>A0A844YJA1_9SPHN</name>
<comment type="caution">
    <text evidence="7">The sequence shown here is derived from an EMBL/GenBank/DDBJ whole genome shotgun (WGS) entry which is preliminary data.</text>
</comment>
<evidence type="ECO:0000313" key="7">
    <source>
        <dbReference type="EMBL" id="MXO64027.1"/>
    </source>
</evidence>
<dbReference type="AlphaFoldDB" id="A0A844YJA1"/>
<keyword evidence="8" id="KW-1185">Reference proteome</keyword>
<gene>
    <name evidence="7" type="ORF">GRI48_13555</name>
</gene>
<accession>A0A844YJA1</accession>
<sequence length="292" mass="31172">MLSILLSLADLDWRDFSRIDIAGFALVVVFHVLVLVTRGWLMGQLSQKGEDGSARPLAWVHLAARHQFIFTVLPTGLGDLLFPALAKRLVGRTATEAFSVIAQVRSRDLIVLITLALGGSLIITGIEWAAAAVAFLALPVLFYADKFFRLALHLVRKSLADGKLASFLEAIASSEPPDSFSRFRLTVASILDWFFVICSVLATFEAIGEPVPVGVAMLFLAGINLFGALAISIGGLGVSETGGAAALVLADRTVKNATALSLLARPLLLVSMLSASLMIDLILTSAKLFGRR</sequence>
<evidence type="ECO:0000256" key="5">
    <source>
        <dbReference type="ARBA" id="ARBA00023136"/>
    </source>
</evidence>
<dbReference type="OrthoDB" id="7869808at2"/>
<evidence type="ECO:0000313" key="8">
    <source>
        <dbReference type="Proteomes" id="UP000445582"/>
    </source>
</evidence>
<feature type="transmembrane region" description="Helical" evidence="6">
    <location>
        <begin position="21"/>
        <end position="41"/>
    </location>
</feature>
<keyword evidence="4 6" id="KW-1133">Transmembrane helix</keyword>
<evidence type="ECO:0000256" key="4">
    <source>
        <dbReference type="ARBA" id="ARBA00022989"/>
    </source>
</evidence>
<dbReference type="GO" id="GO:0005886">
    <property type="term" value="C:plasma membrane"/>
    <property type="evidence" value="ECO:0007669"/>
    <property type="project" value="UniProtKB-SubCell"/>
</dbReference>
<organism evidence="7 8">
    <name type="scientific">Qipengyuania oceanensis</name>
    <dbReference type="NCBI Taxonomy" id="1463597"/>
    <lineage>
        <taxon>Bacteria</taxon>
        <taxon>Pseudomonadati</taxon>
        <taxon>Pseudomonadota</taxon>
        <taxon>Alphaproteobacteria</taxon>
        <taxon>Sphingomonadales</taxon>
        <taxon>Erythrobacteraceae</taxon>
        <taxon>Qipengyuania</taxon>
    </lineage>
</organism>
<feature type="transmembrane region" description="Helical" evidence="6">
    <location>
        <begin position="183"/>
        <end position="204"/>
    </location>
</feature>
<dbReference type="Proteomes" id="UP000445582">
    <property type="component" value="Unassembled WGS sequence"/>
</dbReference>
<keyword evidence="5 6" id="KW-0472">Membrane</keyword>
<proteinExistence type="predicted"/>
<feature type="transmembrane region" description="Helical" evidence="6">
    <location>
        <begin position="259"/>
        <end position="283"/>
    </location>
</feature>
<keyword evidence="2" id="KW-1003">Cell membrane</keyword>
<evidence type="ECO:0000256" key="2">
    <source>
        <dbReference type="ARBA" id="ARBA00022475"/>
    </source>
</evidence>
<protein>
    <recommendedName>
        <fullName evidence="9">Flippase-like domain-containing protein</fullName>
    </recommendedName>
</protein>
<reference evidence="7 8" key="1">
    <citation type="submission" date="2019-12" db="EMBL/GenBank/DDBJ databases">
        <title>Genomic-based taxomic classification of the family Erythrobacteraceae.</title>
        <authorList>
            <person name="Xu L."/>
        </authorList>
    </citation>
    <scope>NUCLEOTIDE SEQUENCE [LARGE SCALE GENOMIC DNA]</scope>
    <source>
        <strain evidence="7 8">MCCC 1A09965</strain>
    </source>
</reference>
<dbReference type="InterPro" id="IPR022791">
    <property type="entry name" value="L-PG_synthase/AglD"/>
</dbReference>
<evidence type="ECO:0000256" key="1">
    <source>
        <dbReference type="ARBA" id="ARBA00004651"/>
    </source>
</evidence>